<evidence type="ECO:0000256" key="4">
    <source>
        <dbReference type="ARBA" id="ARBA00023157"/>
    </source>
</evidence>
<evidence type="ECO:0000313" key="6">
    <source>
        <dbReference type="Proteomes" id="UP000694412"/>
    </source>
</evidence>
<dbReference type="Gene3D" id="2.20.25.590">
    <property type="match status" value="1"/>
</dbReference>
<sequence length="90" mass="10293">YCFTQLYKPGEAEKGCMMDGVLYPFGEISRTEGCFRCSCSQSEMHCCTLYTTPVGYDKETCKVIFNEKDCNYEVVPKYPSKECAWHARVG</sequence>
<protein>
    <submittedName>
        <fullName evidence="5">Beta-microseminoprotein-like</fullName>
    </submittedName>
</protein>
<dbReference type="GO" id="GO:0005576">
    <property type="term" value="C:extracellular region"/>
    <property type="evidence" value="ECO:0007669"/>
    <property type="project" value="UniProtKB-SubCell"/>
</dbReference>
<dbReference type="PANTHER" id="PTHR10500">
    <property type="entry name" value="BETA-MICROSEMINOPROTEIN"/>
    <property type="match status" value="1"/>
</dbReference>
<comment type="subcellular location">
    <subcellularLocation>
        <location evidence="1">Secreted</location>
    </subcellularLocation>
</comment>
<comment type="similarity">
    <text evidence="2">Belongs to the beta-microseminoprotein family.</text>
</comment>
<dbReference type="Ensembl" id="ENSCJPT00005032624.1">
    <property type="protein sequence ID" value="ENSCJPP00005023880.1"/>
    <property type="gene ID" value="ENSCJPG00005018866.1"/>
</dbReference>
<reference evidence="5" key="1">
    <citation type="submission" date="2015-11" db="EMBL/GenBank/DDBJ databases">
        <authorList>
            <consortium name="International Coturnix japonica Genome Analysis Consortium"/>
            <person name="Warren W."/>
            <person name="Burt D.W."/>
            <person name="Antin P.B."/>
            <person name="Lanford R."/>
            <person name="Gros J."/>
            <person name="Wilson R.K."/>
        </authorList>
    </citation>
    <scope>NUCLEOTIDE SEQUENCE [LARGE SCALE GENOMIC DNA]</scope>
</reference>
<evidence type="ECO:0000256" key="2">
    <source>
        <dbReference type="ARBA" id="ARBA00010352"/>
    </source>
</evidence>
<dbReference type="Proteomes" id="UP000694412">
    <property type="component" value="Chromosome 6"/>
</dbReference>
<reference evidence="5" key="2">
    <citation type="submission" date="2025-08" db="UniProtKB">
        <authorList>
            <consortium name="Ensembl"/>
        </authorList>
    </citation>
    <scope>IDENTIFICATION</scope>
</reference>
<evidence type="ECO:0000256" key="3">
    <source>
        <dbReference type="ARBA" id="ARBA00022525"/>
    </source>
</evidence>
<name>A0A8C2U5Z4_COTJA</name>
<organism evidence="5 6">
    <name type="scientific">Coturnix japonica</name>
    <name type="common">Japanese quail</name>
    <name type="synonym">Coturnix coturnix japonica</name>
    <dbReference type="NCBI Taxonomy" id="93934"/>
    <lineage>
        <taxon>Eukaryota</taxon>
        <taxon>Metazoa</taxon>
        <taxon>Chordata</taxon>
        <taxon>Craniata</taxon>
        <taxon>Vertebrata</taxon>
        <taxon>Euteleostomi</taxon>
        <taxon>Archelosauria</taxon>
        <taxon>Archosauria</taxon>
        <taxon>Dinosauria</taxon>
        <taxon>Saurischia</taxon>
        <taxon>Theropoda</taxon>
        <taxon>Coelurosauria</taxon>
        <taxon>Aves</taxon>
        <taxon>Neognathae</taxon>
        <taxon>Galloanserae</taxon>
        <taxon>Galliformes</taxon>
        <taxon>Phasianidae</taxon>
        <taxon>Perdicinae</taxon>
        <taxon>Coturnix</taxon>
    </lineage>
</organism>
<dbReference type="InterPro" id="IPR008735">
    <property type="entry name" value="PSP94"/>
</dbReference>
<accession>A0A8C2U5Z4</accession>
<gene>
    <name evidence="5" type="primary">LOC107315914</name>
</gene>
<keyword evidence="6" id="KW-1185">Reference proteome</keyword>
<keyword evidence="4" id="KW-1015">Disulfide bond</keyword>
<dbReference type="PANTHER" id="PTHR10500:SF7">
    <property type="entry name" value="BETA-MICROSEMINOPROTEIN"/>
    <property type="match status" value="1"/>
</dbReference>
<dbReference type="AlphaFoldDB" id="A0A8C2U5Z4"/>
<dbReference type="Pfam" id="PF05825">
    <property type="entry name" value="PSP94"/>
    <property type="match status" value="1"/>
</dbReference>
<keyword evidence="3" id="KW-0964">Secreted</keyword>
<reference evidence="5" key="3">
    <citation type="submission" date="2025-09" db="UniProtKB">
        <authorList>
            <consortium name="Ensembl"/>
        </authorList>
    </citation>
    <scope>IDENTIFICATION</scope>
</reference>
<evidence type="ECO:0000256" key="1">
    <source>
        <dbReference type="ARBA" id="ARBA00004613"/>
    </source>
</evidence>
<proteinExistence type="inferred from homology"/>
<dbReference type="Gene3D" id="2.10.70.10">
    <property type="entry name" value="Complement Module, domain 1"/>
    <property type="match status" value="1"/>
</dbReference>
<dbReference type="GeneTree" id="ENSGT00940000169035"/>
<evidence type="ECO:0000313" key="5">
    <source>
        <dbReference type="Ensembl" id="ENSCJPP00005023880.1"/>
    </source>
</evidence>